<proteinExistence type="predicted"/>
<gene>
    <name evidence="2" type="ORF">AAEO58_09315</name>
</gene>
<protein>
    <recommendedName>
        <fullName evidence="4">Curlin associated repeat-containing protein</fullName>
    </recommendedName>
</protein>
<feature type="chain" id="PRO_5045766657" description="Curlin associated repeat-containing protein" evidence="1">
    <location>
        <begin position="22"/>
        <end position="160"/>
    </location>
</feature>
<organism evidence="2 3">
    <name type="scientific">Flavobacterium helocola</name>
    <dbReference type="NCBI Taxonomy" id="3139139"/>
    <lineage>
        <taxon>Bacteria</taxon>
        <taxon>Pseudomonadati</taxon>
        <taxon>Bacteroidota</taxon>
        <taxon>Flavobacteriia</taxon>
        <taxon>Flavobacteriales</taxon>
        <taxon>Flavobacteriaceae</taxon>
        <taxon>Flavobacterium</taxon>
    </lineage>
</organism>
<dbReference type="EMBL" id="JBBYHT010000004">
    <property type="protein sequence ID" value="MEL1248242.1"/>
    <property type="molecule type" value="Genomic_DNA"/>
</dbReference>
<feature type="signal peptide" evidence="1">
    <location>
        <begin position="1"/>
        <end position="21"/>
    </location>
</feature>
<keyword evidence="1" id="KW-0732">Signal</keyword>
<accession>A0ABU9I8Y7</accession>
<evidence type="ECO:0000313" key="3">
    <source>
        <dbReference type="Proteomes" id="UP001393056"/>
    </source>
</evidence>
<name>A0ABU9I8Y7_9FLAO</name>
<reference evidence="2 3" key="1">
    <citation type="submission" date="2024-04" db="EMBL/GenBank/DDBJ databases">
        <title>Flavobacterium sp. DGU41 16S ribosomal RNA gene Genome sequencing and assembly.</title>
        <authorList>
            <person name="Park S."/>
        </authorList>
    </citation>
    <scope>NUCLEOTIDE SEQUENCE [LARGE SCALE GENOMIC DNA]</scope>
    <source>
        <strain evidence="2 3">DGU41</strain>
    </source>
</reference>
<comment type="caution">
    <text evidence="2">The sequence shown here is derived from an EMBL/GenBank/DDBJ whole genome shotgun (WGS) entry which is preliminary data.</text>
</comment>
<evidence type="ECO:0000256" key="1">
    <source>
        <dbReference type="SAM" id="SignalP"/>
    </source>
</evidence>
<sequence>MKNLKKIIAIIFLLIGFTVVSQENSQTEIAIINQNLIDYKLTASISQSQTNSAIITQIGNQNYNQNTIIANQSFIQVYQNGHFNSTDIYRVEAEVNEFILQNGNGNTIHEMSIGNYNIIENQYIQNGDNNRITSFGSNTISENLKIQINGNNASVIVINR</sequence>
<evidence type="ECO:0008006" key="4">
    <source>
        <dbReference type="Google" id="ProtNLM"/>
    </source>
</evidence>
<evidence type="ECO:0000313" key="2">
    <source>
        <dbReference type="EMBL" id="MEL1248242.1"/>
    </source>
</evidence>
<dbReference type="Proteomes" id="UP001393056">
    <property type="component" value="Unassembled WGS sequence"/>
</dbReference>
<keyword evidence="3" id="KW-1185">Reference proteome</keyword>
<dbReference type="RefSeq" id="WP_341683166.1">
    <property type="nucleotide sequence ID" value="NZ_JBBYHT010000004.1"/>
</dbReference>